<dbReference type="HOGENOM" id="CLU_1571282_0_0_1"/>
<reference evidence="2" key="2">
    <citation type="submission" date="2015-01" db="EMBL/GenBank/DDBJ databases">
        <title>Evolutionary Origins and Diversification of the Mycorrhizal Mutualists.</title>
        <authorList>
            <consortium name="DOE Joint Genome Institute"/>
            <consortium name="Mycorrhizal Genomics Consortium"/>
            <person name="Kohler A."/>
            <person name="Kuo A."/>
            <person name="Nagy L.G."/>
            <person name="Floudas D."/>
            <person name="Copeland A."/>
            <person name="Barry K.W."/>
            <person name="Cichocki N."/>
            <person name="Veneault-Fourrey C."/>
            <person name="LaButti K."/>
            <person name="Lindquist E.A."/>
            <person name="Lipzen A."/>
            <person name="Lundell T."/>
            <person name="Morin E."/>
            <person name="Murat C."/>
            <person name="Riley R."/>
            <person name="Ohm R."/>
            <person name="Sun H."/>
            <person name="Tunlid A."/>
            <person name="Henrissat B."/>
            <person name="Grigoriev I.V."/>
            <person name="Hibbett D.S."/>
            <person name="Martin F."/>
        </authorList>
    </citation>
    <scope>NUCLEOTIDE SEQUENCE [LARGE SCALE GENOMIC DNA]</scope>
    <source>
        <strain evidence="2">441</strain>
    </source>
</reference>
<evidence type="ECO:0000313" key="2">
    <source>
        <dbReference type="Proteomes" id="UP000054018"/>
    </source>
</evidence>
<proteinExistence type="predicted"/>
<protein>
    <submittedName>
        <fullName evidence="1">Uncharacterized protein</fullName>
    </submittedName>
</protein>
<evidence type="ECO:0000313" key="1">
    <source>
        <dbReference type="EMBL" id="KIK20288.1"/>
    </source>
</evidence>
<sequence>MVLHQPRGLSLSDDEDLGLLLRALSTRLAGYSLVTTVIECSRFYKVNCNESWIGKEEGVQEGGNWSTDSGILTPLCSVAAPRPWELHCARRQQFKGIREHFYTMANLRHTTGTEARHESAGQQTSGMVDVLAMFGLDSLQELVRDYSRVLHLLRPIGI</sequence>
<gene>
    <name evidence="1" type="ORF">PISMIDRAFT_595452</name>
</gene>
<dbReference type="OrthoDB" id="10471308at2759"/>
<accession>A0A0C9ZK23</accession>
<organism evidence="1 2">
    <name type="scientific">Pisolithus microcarpus 441</name>
    <dbReference type="NCBI Taxonomy" id="765257"/>
    <lineage>
        <taxon>Eukaryota</taxon>
        <taxon>Fungi</taxon>
        <taxon>Dikarya</taxon>
        <taxon>Basidiomycota</taxon>
        <taxon>Agaricomycotina</taxon>
        <taxon>Agaricomycetes</taxon>
        <taxon>Agaricomycetidae</taxon>
        <taxon>Boletales</taxon>
        <taxon>Sclerodermatineae</taxon>
        <taxon>Pisolithaceae</taxon>
        <taxon>Pisolithus</taxon>
    </lineage>
</organism>
<dbReference type="AlphaFoldDB" id="A0A0C9ZK23"/>
<keyword evidence="2" id="KW-1185">Reference proteome</keyword>
<name>A0A0C9ZK23_9AGAM</name>
<dbReference type="EMBL" id="KN833767">
    <property type="protein sequence ID" value="KIK20288.1"/>
    <property type="molecule type" value="Genomic_DNA"/>
</dbReference>
<reference evidence="1 2" key="1">
    <citation type="submission" date="2014-04" db="EMBL/GenBank/DDBJ databases">
        <authorList>
            <consortium name="DOE Joint Genome Institute"/>
            <person name="Kuo A."/>
            <person name="Kohler A."/>
            <person name="Costa M.D."/>
            <person name="Nagy L.G."/>
            <person name="Floudas D."/>
            <person name="Copeland A."/>
            <person name="Barry K.W."/>
            <person name="Cichocki N."/>
            <person name="Veneault-Fourrey C."/>
            <person name="LaButti K."/>
            <person name="Lindquist E.A."/>
            <person name="Lipzen A."/>
            <person name="Lundell T."/>
            <person name="Morin E."/>
            <person name="Murat C."/>
            <person name="Sun H."/>
            <person name="Tunlid A."/>
            <person name="Henrissat B."/>
            <person name="Grigoriev I.V."/>
            <person name="Hibbett D.S."/>
            <person name="Martin F."/>
            <person name="Nordberg H.P."/>
            <person name="Cantor M.N."/>
            <person name="Hua S.X."/>
        </authorList>
    </citation>
    <scope>NUCLEOTIDE SEQUENCE [LARGE SCALE GENOMIC DNA]</scope>
    <source>
        <strain evidence="1 2">441</strain>
    </source>
</reference>
<dbReference type="Proteomes" id="UP000054018">
    <property type="component" value="Unassembled WGS sequence"/>
</dbReference>